<proteinExistence type="inferred from homology"/>
<dbReference type="CDD" id="cd10455">
    <property type="entry name" value="GIY-YIG_SLX1"/>
    <property type="match status" value="1"/>
</dbReference>
<dbReference type="HAMAP" id="MF_03100">
    <property type="entry name" value="Endonuc_su_Slx1"/>
    <property type="match status" value="1"/>
</dbReference>
<keyword evidence="12" id="KW-1185">Reference proteome</keyword>
<comment type="caution">
    <text evidence="8">Lacks conserved residue(s) required for the propagation of feature annotation.</text>
</comment>
<keyword evidence="2 8" id="KW-0255">Endonuclease</keyword>
<dbReference type="InterPro" id="IPR027520">
    <property type="entry name" value="Slx1"/>
</dbReference>
<dbReference type="GO" id="GO:0000724">
    <property type="term" value="P:double-strand break repair via homologous recombination"/>
    <property type="evidence" value="ECO:0007669"/>
    <property type="project" value="TreeGrafter"/>
</dbReference>
<dbReference type="Proteomes" id="UP000091918">
    <property type="component" value="Unassembled WGS sequence"/>
</dbReference>
<keyword evidence="5 8" id="KW-0233">DNA recombination</keyword>
<evidence type="ECO:0000256" key="8">
    <source>
        <dbReference type="HAMAP-Rule" id="MF_03100"/>
    </source>
</evidence>
<dbReference type="InterPro" id="IPR050381">
    <property type="entry name" value="SLX1_endonuclease"/>
</dbReference>
<feature type="domain" description="GIY-YIG" evidence="10">
    <location>
        <begin position="23"/>
        <end position="108"/>
    </location>
</feature>
<dbReference type="OrthoDB" id="24645at2759"/>
<keyword evidence="1 8" id="KW-0540">Nuclease</keyword>
<reference evidence="11 12" key="1">
    <citation type="submission" date="2015-07" db="EMBL/GenBank/DDBJ databases">
        <title>Emmonsia species relationships and genome sequence.</title>
        <authorList>
            <person name="Cuomo C.A."/>
            <person name="Schwartz I.S."/>
            <person name="Kenyon C."/>
            <person name="de Hoog G.S."/>
            <person name="Govender N.P."/>
            <person name="Botha A."/>
            <person name="Moreno L."/>
            <person name="de Vries M."/>
            <person name="Munoz J.F."/>
            <person name="Stielow J.B."/>
        </authorList>
    </citation>
    <scope>NUCLEOTIDE SEQUENCE [LARGE SCALE GENOMIC DNA]</scope>
    <source>
        <strain evidence="11 12">CBS 136260</strain>
    </source>
</reference>
<dbReference type="PANTHER" id="PTHR20208">
    <property type="entry name" value="STRUCTURE-SPECIFIC ENDONUCLEASE SUBUNIT SLX1"/>
    <property type="match status" value="1"/>
</dbReference>
<evidence type="ECO:0000256" key="9">
    <source>
        <dbReference type="SAM" id="MobiDB-lite"/>
    </source>
</evidence>
<evidence type="ECO:0000256" key="3">
    <source>
        <dbReference type="ARBA" id="ARBA00022763"/>
    </source>
</evidence>
<keyword evidence="6 8" id="KW-0234">DNA repair</keyword>
<dbReference type="Gene3D" id="3.40.1440.10">
    <property type="entry name" value="GIY-YIG endonuclease"/>
    <property type="match status" value="1"/>
</dbReference>
<evidence type="ECO:0000313" key="12">
    <source>
        <dbReference type="Proteomes" id="UP000091918"/>
    </source>
</evidence>
<dbReference type="FunFam" id="3.40.1440.10:FF:000006">
    <property type="entry name" value="Structure-specific endonuclease subunit SLX1"/>
    <property type="match status" value="1"/>
</dbReference>
<comment type="function">
    <text evidence="8">Catalytic subunit of the SLX1-SLX4 structure-specific endonuclease that resolves DNA secondary structures generated during DNA repair and recombination. Has endonuclease activity towards branched DNA substrates, introducing single-strand cuts in duplex DNA close to junctions with ss-DNA.</text>
</comment>
<sequence>MAPSPHPLATLDDSQEPIKPIPAFYCCYLLRSTVRHASLYIGSTPDPSRRLAQHNGDRNGGAKRTSREKLRPWEMVVVVNGFMNRVGALQFEWAWQNTQGSRHAELWIHEPGLRICPRSEKDVKRAGKPCTSLTNILENLHLLLRSPYFSKWPLQVHFFSVDVHRVWQVCLQHTDGLLDDGIKVTTDFDPKAGGKQFMGRAGSIGALDVGYDDLKEYVEKSEFLLEAGEHIDCGVCKKELNLEHDLIAVCSHNLCRCACHLLCLSLHFLEATSGFDGKLVPREGTCPACQNKLEWPILMKEITLRLRGQEEIKRLFRRRRRAGEQKEQSFKPCSEEKDCAETSTGFPSCGDMFVEEARSSIGRPDTTDSDNYGPITPEIEFHGKRRPYTKTTRSGSYKNATKAKISDWDNAEIIE</sequence>
<comment type="cofactor">
    <cofactor evidence="8">
        <name>a divalent metal cation</name>
        <dbReference type="ChEBI" id="CHEBI:60240"/>
    </cofactor>
</comment>
<feature type="region of interest" description="Disordered" evidence="9">
    <location>
        <begin position="45"/>
        <end position="66"/>
    </location>
</feature>
<keyword evidence="3 8" id="KW-0227">DNA damage</keyword>
<protein>
    <recommendedName>
        <fullName evidence="10">GIY-YIG domain-containing protein</fullName>
    </recommendedName>
</protein>
<dbReference type="InterPro" id="IPR000305">
    <property type="entry name" value="GIY-YIG_endonuc"/>
</dbReference>
<dbReference type="AlphaFoldDB" id="A0A1B7P954"/>
<dbReference type="EMBL" id="LGUA01000010">
    <property type="protein sequence ID" value="OAX85407.1"/>
    <property type="molecule type" value="Genomic_DNA"/>
</dbReference>
<keyword evidence="7 8" id="KW-0539">Nucleus</keyword>
<evidence type="ECO:0000259" key="10">
    <source>
        <dbReference type="PROSITE" id="PS50164"/>
    </source>
</evidence>
<dbReference type="GO" id="GO:0008821">
    <property type="term" value="F:crossover junction DNA endonuclease activity"/>
    <property type="evidence" value="ECO:0007669"/>
    <property type="project" value="TreeGrafter"/>
</dbReference>
<dbReference type="InterPro" id="IPR048749">
    <property type="entry name" value="SLX1_C"/>
</dbReference>
<evidence type="ECO:0000256" key="5">
    <source>
        <dbReference type="ARBA" id="ARBA00023172"/>
    </source>
</evidence>
<evidence type="ECO:0000313" key="11">
    <source>
        <dbReference type="EMBL" id="OAX85407.1"/>
    </source>
</evidence>
<evidence type="ECO:0000256" key="1">
    <source>
        <dbReference type="ARBA" id="ARBA00022722"/>
    </source>
</evidence>
<evidence type="ECO:0000256" key="6">
    <source>
        <dbReference type="ARBA" id="ARBA00023204"/>
    </source>
</evidence>
<dbReference type="InterPro" id="IPR013083">
    <property type="entry name" value="Znf_RING/FYVE/PHD"/>
</dbReference>
<comment type="subunit">
    <text evidence="8">Forms a heterodimer with SLX4.</text>
</comment>
<evidence type="ECO:0000256" key="2">
    <source>
        <dbReference type="ARBA" id="ARBA00022759"/>
    </source>
</evidence>
<dbReference type="STRING" id="1658172.A0A1B7P954"/>
<organism evidence="11 12">
    <name type="scientific">Emergomyces africanus</name>
    <dbReference type="NCBI Taxonomy" id="1955775"/>
    <lineage>
        <taxon>Eukaryota</taxon>
        <taxon>Fungi</taxon>
        <taxon>Dikarya</taxon>
        <taxon>Ascomycota</taxon>
        <taxon>Pezizomycotina</taxon>
        <taxon>Eurotiomycetes</taxon>
        <taxon>Eurotiomycetidae</taxon>
        <taxon>Onygenales</taxon>
        <taxon>Ajellomycetaceae</taxon>
        <taxon>Emergomyces</taxon>
    </lineage>
</organism>
<evidence type="ECO:0000256" key="7">
    <source>
        <dbReference type="ARBA" id="ARBA00023242"/>
    </source>
</evidence>
<name>A0A1B7P954_9EURO</name>
<comment type="similarity">
    <text evidence="8">Belongs to the SLX1 family.</text>
</comment>
<accession>A0A1B7P954</accession>
<feature type="compositionally biased region" description="Polar residues" evidence="9">
    <location>
        <begin position="389"/>
        <end position="399"/>
    </location>
</feature>
<dbReference type="PANTHER" id="PTHR20208:SF10">
    <property type="entry name" value="STRUCTURE-SPECIFIC ENDONUCLEASE SUBUNIT SLX1"/>
    <property type="match status" value="1"/>
</dbReference>
<keyword evidence="4 8" id="KW-0378">Hydrolase</keyword>
<dbReference type="Gene3D" id="3.30.40.10">
    <property type="entry name" value="Zinc/RING finger domain, C3HC4 (zinc finger)"/>
    <property type="match status" value="1"/>
</dbReference>
<comment type="caution">
    <text evidence="11">The sequence shown here is derived from an EMBL/GenBank/DDBJ whole genome shotgun (WGS) entry which is preliminary data.</text>
</comment>
<dbReference type="GO" id="GO:0033557">
    <property type="term" value="C:Slx1-Slx4 complex"/>
    <property type="evidence" value="ECO:0007669"/>
    <property type="project" value="UniProtKB-UniRule"/>
</dbReference>
<dbReference type="GO" id="GO:0017108">
    <property type="term" value="F:5'-flap endonuclease activity"/>
    <property type="evidence" value="ECO:0007669"/>
    <property type="project" value="InterPro"/>
</dbReference>
<dbReference type="PROSITE" id="PS50164">
    <property type="entry name" value="GIY_YIG"/>
    <property type="match status" value="1"/>
</dbReference>
<dbReference type="Pfam" id="PF01541">
    <property type="entry name" value="GIY-YIG"/>
    <property type="match status" value="1"/>
</dbReference>
<gene>
    <name evidence="11" type="ORF">ACJ72_00218</name>
</gene>
<dbReference type="Pfam" id="PF21202">
    <property type="entry name" value="SLX1_C"/>
    <property type="match status" value="1"/>
</dbReference>
<dbReference type="InterPro" id="IPR035901">
    <property type="entry name" value="GIY-YIG_endonuc_sf"/>
</dbReference>
<feature type="region of interest" description="Disordered" evidence="9">
    <location>
        <begin position="360"/>
        <end position="415"/>
    </location>
</feature>
<dbReference type="SUPFAM" id="SSF82771">
    <property type="entry name" value="GIY-YIG endonuclease"/>
    <property type="match status" value="1"/>
</dbReference>
<evidence type="ECO:0000256" key="4">
    <source>
        <dbReference type="ARBA" id="ARBA00022801"/>
    </source>
</evidence>
<comment type="subcellular location">
    <subcellularLocation>
        <location evidence="8">Nucleus</location>
    </subcellularLocation>
</comment>